<reference evidence="2" key="2">
    <citation type="submission" date="2023-10" db="EMBL/GenBank/DDBJ databases">
        <authorList>
            <person name="Choi B."/>
        </authorList>
    </citation>
    <scope>NUCLEOTIDE SEQUENCE</scope>
    <source>
        <strain evidence="2">UMB0763</strain>
    </source>
</reference>
<gene>
    <name evidence="2" type="ORF">CYJ47_01970</name>
</gene>
<sequence length="187" mass="20765">MNENETATSDVPTPGENSPETTDVSSQEKELNSDLQSQEENPDGRGSKRAVLGDLARERDKRQAVEAERDELKKQLDAIAEKDMSELEKAQKQRDELQTRLAELEKEKADAERKRMIAGVLKKTGLPAEMEGRLQGETAEELEADAKKLAEVLGFDRRAVDPSQARTNKGAIAASLSEALRNHYNPH</sequence>
<evidence type="ECO:0000256" key="1">
    <source>
        <dbReference type="SAM" id="MobiDB-lite"/>
    </source>
</evidence>
<feature type="compositionally biased region" description="Polar residues" evidence="1">
    <location>
        <begin position="1"/>
        <end position="25"/>
    </location>
</feature>
<dbReference type="RefSeq" id="WP_101679365.1">
    <property type="nucleotide sequence ID" value="NZ_CP136958.1"/>
</dbReference>
<feature type="region of interest" description="Disordered" evidence="1">
    <location>
        <begin position="1"/>
        <end position="69"/>
    </location>
</feature>
<dbReference type="AlphaFoldDB" id="A0AAF0YW40"/>
<evidence type="ECO:0000313" key="3">
    <source>
        <dbReference type="Proteomes" id="UP000234560"/>
    </source>
</evidence>
<reference evidence="2" key="1">
    <citation type="submission" date="2017-12" db="EMBL/GenBank/DDBJ databases">
        <authorList>
            <person name="Thomas-White K."/>
            <person name="Wolfe A.J."/>
        </authorList>
    </citation>
    <scope>NUCLEOTIDE SEQUENCE</scope>
    <source>
        <strain evidence="2">UMB0763</strain>
    </source>
</reference>
<proteinExistence type="predicted"/>
<organism evidence="2 3">
    <name type="scientific">Corynebacterium pyruviciproducens</name>
    <dbReference type="NCBI Taxonomy" id="598660"/>
    <lineage>
        <taxon>Bacteria</taxon>
        <taxon>Bacillati</taxon>
        <taxon>Actinomycetota</taxon>
        <taxon>Actinomycetes</taxon>
        <taxon>Mycobacteriales</taxon>
        <taxon>Corynebacteriaceae</taxon>
        <taxon>Corynebacterium</taxon>
    </lineage>
</organism>
<dbReference type="InterPro" id="IPR025580">
    <property type="entry name" value="Gp46"/>
</dbReference>
<dbReference type="Proteomes" id="UP000234560">
    <property type="component" value="Chromosome"/>
</dbReference>
<evidence type="ECO:0000313" key="2">
    <source>
        <dbReference type="EMBL" id="WOT02563.1"/>
    </source>
</evidence>
<protein>
    <submittedName>
        <fullName evidence="2">DUF4355 domain-containing protein</fullName>
    </submittedName>
</protein>
<accession>A0AAF0YW40</accession>
<feature type="compositionally biased region" description="Basic and acidic residues" evidence="1">
    <location>
        <begin position="55"/>
        <end position="69"/>
    </location>
</feature>
<dbReference type="EMBL" id="CP136958">
    <property type="protein sequence ID" value="WOT02563.1"/>
    <property type="molecule type" value="Genomic_DNA"/>
</dbReference>
<name>A0AAF0YW40_9CORY</name>
<dbReference type="KEGG" id="cpyr:CYJ47_01970"/>
<dbReference type="Pfam" id="PF14265">
    <property type="entry name" value="DUF4355"/>
    <property type="match status" value="1"/>
</dbReference>